<dbReference type="InterPro" id="IPR045864">
    <property type="entry name" value="aa-tRNA-synth_II/BPL/LPL"/>
</dbReference>
<sequence length="432" mass="48622">MLEMKWIRAHADEVQAAADGKKININIQELLERDEERRALLQETEEGRRVRNALSADIGRMMQAGQREQAEGLRSEVKQRNEQLEQLKAKLEAIQEEFARMQWLVPNVVSPDTPVGTSDADNVELRRVGEIPAFEYRMKDHVELGEMHDLIDIARGVKIGGTRSYVLKGAGLLLHRAVQQLALDLLLKQGFTPLEVPLMVREDALLNTGFFPTGRDQVYELTGENKWLVGTSEVPLVSYYADEVVDVEQPIKLAAVSTCFRSEVGSGGRDVRGLYRVHQFAKVEQVILCAPDAAESERMLQEITGHAEQLLQLLELPYRVVAVCTGDMGQKTYKQYDIETWMPSREAYGETHSSSNLHDFQARRSNIRCRDAEGKLVYCHTLNNTAVASPRILIPLLENHQQADGSIRIPAALQPYMGGAEFITLPHLAEEE</sequence>
<evidence type="ECO:0000256" key="10">
    <source>
        <dbReference type="ARBA" id="ARBA00023146"/>
    </source>
</evidence>
<feature type="binding site" evidence="16">
    <location>
        <begin position="261"/>
        <end position="263"/>
    </location>
    <ligand>
        <name>ATP</name>
        <dbReference type="ChEBI" id="CHEBI:30616"/>
    </ligand>
</feature>
<evidence type="ECO:0000256" key="8">
    <source>
        <dbReference type="ARBA" id="ARBA00022840"/>
    </source>
</evidence>
<evidence type="ECO:0000256" key="9">
    <source>
        <dbReference type="ARBA" id="ARBA00022917"/>
    </source>
</evidence>
<comment type="subcellular location">
    <subcellularLocation>
        <location evidence="1">Cytoplasm</location>
    </subcellularLocation>
</comment>
<comment type="similarity">
    <text evidence="3">Belongs to the class-II aminoacyl-tRNA synthetase family. Type-1 seryl-tRNA synthetase subfamily.</text>
</comment>
<dbReference type="SUPFAM" id="SSF55681">
    <property type="entry name" value="Class II aaRS and biotin synthetases"/>
    <property type="match status" value="1"/>
</dbReference>
<evidence type="ECO:0000256" key="6">
    <source>
        <dbReference type="ARBA" id="ARBA00022598"/>
    </source>
</evidence>
<gene>
    <name evidence="19" type="ORF">J2W91_003178</name>
</gene>
<dbReference type="InterPro" id="IPR002317">
    <property type="entry name" value="Ser-tRNA-ligase_type_1"/>
</dbReference>
<evidence type="ECO:0000256" key="14">
    <source>
        <dbReference type="NCBIfam" id="TIGR00414"/>
    </source>
</evidence>
<proteinExistence type="inferred from homology"/>
<dbReference type="CDD" id="cd00770">
    <property type="entry name" value="SerRS_core"/>
    <property type="match status" value="1"/>
</dbReference>
<evidence type="ECO:0000256" key="13">
    <source>
        <dbReference type="ARBA" id="ARBA00048823"/>
    </source>
</evidence>
<dbReference type="GO" id="GO:0005524">
    <property type="term" value="F:ATP binding"/>
    <property type="evidence" value="ECO:0007669"/>
    <property type="project" value="UniProtKB-KW"/>
</dbReference>
<dbReference type="SUPFAM" id="SSF46589">
    <property type="entry name" value="tRNA-binding arm"/>
    <property type="match status" value="1"/>
</dbReference>
<keyword evidence="5" id="KW-0963">Cytoplasm</keyword>
<dbReference type="Gene3D" id="3.30.930.10">
    <property type="entry name" value="Bira Bifunctional Protein, Domain 2"/>
    <property type="match status" value="1"/>
</dbReference>
<evidence type="ECO:0000256" key="1">
    <source>
        <dbReference type="ARBA" id="ARBA00004496"/>
    </source>
</evidence>
<comment type="catalytic activity">
    <reaction evidence="13">
        <text>tRNA(Ser) + L-serine + ATP = L-seryl-tRNA(Ser) + AMP + diphosphate + H(+)</text>
        <dbReference type="Rhea" id="RHEA:12292"/>
        <dbReference type="Rhea" id="RHEA-COMP:9669"/>
        <dbReference type="Rhea" id="RHEA-COMP:9703"/>
        <dbReference type="ChEBI" id="CHEBI:15378"/>
        <dbReference type="ChEBI" id="CHEBI:30616"/>
        <dbReference type="ChEBI" id="CHEBI:33019"/>
        <dbReference type="ChEBI" id="CHEBI:33384"/>
        <dbReference type="ChEBI" id="CHEBI:78442"/>
        <dbReference type="ChEBI" id="CHEBI:78533"/>
        <dbReference type="ChEBI" id="CHEBI:456215"/>
        <dbReference type="EC" id="6.1.1.11"/>
    </reaction>
</comment>
<dbReference type="InterPro" id="IPR006195">
    <property type="entry name" value="aa-tRNA-synth_II"/>
</dbReference>
<dbReference type="InterPro" id="IPR033729">
    <property type="entry name" value="SerRS_core"/>
</dbReference>
<dbReference type="GO" id="GO:0140096">
    <property type="term" value="F:catalytic activity, acting on a protein"/>
    <property type="evidence" value="ECO:0007669"/>
    <property type="project" value="UniProtKB-ARBA"/>
</dbReference>
<evidence type="ECO:0000256" key="2">
    <source>
        <dbReference type="ARBA" id="ARBA00005045"/>
    </source>
</evidence>
<dbReference type="PROSITE" id="PS50862">
    <property type="entry name" value="AA_TRNA_LIGASE_II"/>
    <property type="match status" value="1"/>
</dbReference>
<feature type="site" description="Important for serine binding" evidence="15">
    <location>
        <position position="385"/>
    </location>
</feature>
<keyword evidence="6 19" id="KW-0436">Ligase</keyword>
<dbReference type="PANTHER" id="PTHR43697">
    <property type="entry name" value="SERYL-TRNA SYNTHETASE"/>
    <property type="match status" value="1"/>
</dbReference>
<evidence type="ECO:0000256" key="12">
    <source>
        <dbReference type="ARBA" id="ARBA00047929"/>
    </source>
</evidence>
<evidence type="ECO:0000256" key="15">
    <source>
        <dbReference type="PIRSR" id="PIRSR001529-1"/>
    </source>
</evidence>
<dbReference type="NCBIfam" id="TIGR00414">
    <property type="entry name" value="serS"/>
    <property type="match status" value="1"/>
</dbReference>
<keyword evidence="7" id="KW-0547">Nucleotide-binding</keyword>
<dbReference type="Pfam" id="PF02403">
    <property type="entry name" value="Seryl_tRNA_N"/>
    <property type="match status" value="1"/>
</dbReference>
<dbReference type="Proteomes" id="UP001254832">
    <property type="component" value="Unassembled WGS sequence"/>
</dbReference>
<dbReference type="InterPro" id="IPR010978">
    <property type="entry name" value="tRNA-bd_arm"/>
</dbReference>
<dbReference type="GO" id="GO:0006434">
    <property type="term" value="P:seryl-tRNA aminoacylation"/>
    <property type="evidence" value="ECO:0007669"/>
    <property type="project" value="UniProtKB-UniRule"/>
</dbReference>
<feature type="domain" description="Aminoacyl-transfer RNA synthetases class-II family profile" evidence="18">
    <location>
        <begin position="140"/>
        <end position="410"/>
    </location>
</feature>
<feature type="binding site" evidence="15">
    <location>
        <position position="231"/>
    </location>
    <ligand>
        <name>L-serine</name>
        <dbReference type="ChEBI" id="CHEBI:33384"/>
    </ligand>
</feature>
<evidence type="ECO:0000259" key="18">
    <source>
        <dbReference type="PROSITE" id="PS50862"/>
    </source>
</evidence>
<dbReference type="GO" id="GO:0005737">
    <property type="term" value="C:cytoplasm"/>
    <property type="evidence" value="ECO:0007669"/>
    <property type="project" value="UniProtKB-SubCell"/>
</dbReference>
<dbReference type="Pfam" id="PF00587">
    <property type="entry name" value="tRNA-synt_2b"/>
    <property type="match status" value="1"/>
</dbReference>
<dbReference type="AlphaFoldDB" id="A0AAP5H1U4"/>
<dbReference type="GO" id="GO:0016740">
    <property type="term" value="F:transferase activity"/>
    <property type="evidence" value="ECO:0007669"/>
    <property type="project" value="UniProtKB-ARBA"/>
</dbReference>
<reference evidence="19" key="1">
    <citation type="submission" date="2023-07" db="EMBL/GenBank/DDBJ databases">
        <title>Sorghum-associated microbial communities from plants grown in Nebraska, USA.</title>
        <authorList>
            <person name="Schachtman D."/>
        </authorList>
    </citation>
    <scope>NUCLEOTIDE SEQUENCE</scope>
    <source>
        <strain evidence="19">BE80</strain>
    </source>
</reference>
<evidence type="ECO:0000313" key="20">
    <source>
        <dbReference type="Proteomes" id="UP001254832"/>
    </source>
</evidence>
<dbReference type="InterPro" id="IPR015866">
    <property type="entry name" value="Ser-tRNA-synth_1_N"/>
</dbReference>
<evidence type="ECO:0000256" key="16">
    <source>
        <dbReference type="PIRSR" id="PIRSR001529-2"/>
    </source>
</evidence>
<comment type="caution">
    <text evidence="19">The sequence shown here is derived from an EMBL/GenBank/DDBJ whole genome shotgun (WGS) entry which is preliminary data.</text>
</comment>
<feature type="binding site" evidence="16">
    <location>
        <begin position="277"/>
        <end position="280"/>
    </location>
    <ligand>
        <name>ATP</name>
        <dbReference type="ChEBI" id="CHEBI:30616"/>
    </ligand>
</feature>
<feature type="binding site" evidence="16">
    <location>
        <begin position="350"/>
        <end position="353"/>
    </location>
    <ligand>
        <name>ATP</name>
        <dbReference type="ChEBI" id="CHEBI:30616"/>
    </ligand>
</feature>
<feature type="coiled-coil region" evidence="17">
    <location>
        <begin position="67"/>
        <end position="104"/>
    </location>
</feature>
<feature type="binding site" evidence="15">
    <location>
        <position position="284"/>
    </location>
    <ligand>
        <name>L-serine</name>
        <dbReference type="ChEBI" id="CHEBI:33384"/>
    </ligand>
</feature>
<evidence type="ECO:0000256" key="5">
    <source>
        <dbReference type="ARBA" id="ARBA00022490"/>
    </source>
</evidence>
<name>A0AAP5H1U4_PAEAM</name>
<evidence type="ECO:0000256" key="3">
    <source>
        <dbReference type="ARBA" id="ARBA00010728"/>
    </source>
</evidence>
<feature type="binding site" evidence="15">
    <location>
        <position position="261"/>
    </location>
    <ligand>
        <name>L-serine</name>
        <dbReference type="ChEBI" id="CHEBI:33384"/>
    </ligand>
</feature>
<dbReference type="EMBL" id="JAVDTR010000008">
    <property type="protein sequence ID" value="MDR6724710.1"/>
    <property type="molecule type" value="Genomic_DNA"/>
</dbReference>
<keyword evidence="10" id="KW-0030">Aminoacyl-tRNA synthetase</keyword>
<evidence type="ECO:0000256" key="17">
    <source>
        <dbReference type="SAM" id="Coils"/>
    </source>
</evidence>
<dbReference type="PIRSF" id="PIRSF001529">
    <property type="entry name" value="Ser-tRNA-synth_IIa"/>
    <property type="match status" value="1"/>
</dbReference>
<feature type="binding site" evidence="15">
    <location>
        <position position="383"/>
    </location>
    <ligand>
        <name>L-serine</name>
        <dbReference type="ChEBI" id="CHEBI:33384"/>
    </ligand>
</feature>
<dbReference type="InterPro" id="IPR042103">
    <property type="entry name" value="SerRS_1_N_sf"/>
</dbReference>
<keyword evidence="17" id="KW-0175">Coiled coil</keyword>
<dbReference type="PANTHER" id="PTHR43697:SF1">
    <property type="entry name" value="SERINE--TRNA LIGASE"/>
    <property type="match status" value="1"/>
</dbReference>
<dbReference type="InterPro" id="IPR002314">
    <property type="entry name" value="aa-tRNA-synt_IIb"/>
</dbReference>
<dbReference type="RefSeq" id="WP_310141297.1">
    <property type="nucleotide sequence ID" value="NZ_JAVDTR010000008.1"/>
</dbReference>
<evidence type="ECO:0000256" key="7">
    <source>
        <dbReference type="ARBA" id="ARBA00022741"/>
    </source>
</evidence>
<comment type="pathway">
    <text evidence="2">Aminoacyl-tRNA biosynthesis; selenocysteinyl-tRNA(Sec) biosynthesis; L-seryl-tRNA(Sec) from L-serine and tRNA(Sec): step 1/1.</text>
</comment>
<keyword evidence="9" id="KW-0648">Protein biosynthesis</keyword>
<keyword evidence="8 16" id="KW-0067">ATP-binding</keyword>
<dbReference type="Gene3D" id="1.10.287.40">
    <property type="entry name" value="Serine-tRNA synthetase, tRNA binding domain"/>
    <property type="match status" value="1"/>
</dbReference>
<evidence type="ECO:0000313" key="19">
    <source>
        <dbReference type="EMBL" id="MDR6724710.1"/>
    </source>
</evidence>
<dbReference type="PRINTS" id="PR00981">
    <property type="entry name" value="TRNASYNTHSER"/>
</dbReference>
<organism evidence="19 20">
    <name type="scientific">Paenibacillus amylolyticus</name>
    <dbReference type="NCBI Taxonomy" id="1451"/>
    <lineage>
        <taxon>Bacteria</taxon>
        <taxon>Bacillati</taxon>
        <taxon>Bacillota</taxon>
        <taxon>Bacilli</taxon>
        <taxon>Bacillales</taxon>
        <taxon>Paenibacillaceae</taxon>
        <taxon>Paenibacillus</taxon>
    </lineage>
</organism>
<accession>A0AAP5H1U4</accession>
<comment type="catalytic activity">
    <reaction evidence="12">
        <text>tRNA(Sec) + L-serine + ATP = L-seryl-tRNA(Sec) + AMP + diphosphate + H(+)</text>
        <dbReference type="Rhea" id="RHEA:42580"/>
        <dbReference type="Rhea" id="RHEA-COMP:9742"/>
        <dbReference type="Rhea" id="RHEA-COMP:10128"/>
        <dbReference type="ChEBI" id="CHEBI:15378"/>
        <dbReference type="ChEBI" id="CHEBI:30616"/>
        <dbReference type="ChEBI" id="CHEBI:33019"/>
        <dbReference type="ChEBI" id="CHEBI:33384"/>
        <dbReference type="ChEBI" id="CHEBI:78442"/>
        <dbReference type="ChEBI" id="CHEBI:78533"/>
        <dbReference type="ChEBI" id="CHEBI:456215"/>
        <dbReference type="EC" id="6.1.1.11"/>
    </reaction>
</comment>
<dbReference type="GO" id="GO:0004828">
    <property type="term" value="F:serine-tRNA ligase activity"/>
    <property type="evidence" value="ECO:0007669"/>
    <property type="project" value="UniProtKB-UniRule"/>
</dbReference>
<dbReference type="EC" id="6.1.1.11" evidence="4 14"/>
<evidence type="ECO:0000256" key="4">
    <source>
        <dbReference type="ARBA" id="ARBA00012840"/>
    </source>
</evidence>
<protein>
    <recommendedName>
        <fullName evidence="11 14">Serine--tRNA ligase</fullName>
        <ecNumber evidence="4 14">6.1.1.11</ecNumber>
    </recommendedName>
</protein>
<evidence type="ECO:0000256" key="11">
    <source>
        <dbReference type="ARBA" id="ARBA00039158"/>
    </source>
</evidence>